<evidence type="ECO:0000313" key="6">
    <source>
        <dbReference type="EMBL" id="JAC42477.1"/>
    </source>
</evidence>
<dbReference type="EMBL" id="GAKP01016475">
    <property type="protein sequence ID" value="JAC42477.1"/>
    <property type="molecule type" value="Transcribed_RNA"/>
</dbReference>
<dbReference type="GO" id="GO:0005886">
    <property type="term" value="C:plasma membrane"/>
    <property type="evidence" value="ECO:0007669"/>
    <property type="project" value="TreeGrafter"/>
</dbReference>
<dbReference type="InterPro" id="IPR018499">
    <property type="entry name" value="Tetraspanin/Peripherin"/>
</dbReference>
<organism evidence="6">
    <name type="scientific">Bactrocera dorsalis</name>
    <name type="common">Oriental fruit fly</name>
    <name type="synonym">Dacus dorsalis</name>
    <dbReference type="NCBI Taxonomy" id="27457"/>
    <lineage>
        <taxon>Eukaryota</taxon>
        <taxon>Metazoa</taxon>
        <taxon>Ecdysozoa</taxon>
        <taxon>Arthropoda</taxon>
        <taxon>Hexapoda</taxon>
        <taxon>Insecta</taxon>
        <taxon>Pterygota</taxon>
        <taxon>Neoptera</taxon>
        <taxon>Endopterygota</taxon>
        <taxon>Diptera</taxon>
        <taxon>Brachycera</taxon>
        <taxon>Muscomorpha</taxon>
        <taxon>Tephritoidea</taxon>
        <taxon>Tephritidae</taxon>
        <taxon>Bactrocera</taxon>
        <taxon>Bactrocera</taxon>
    </lineage>
</organism>
<dbReference type="AlphaFoldDB" id="A0A034VK29"/>
<keyword evidence="3 5" id="KW-1133">Transmembrane helix</keyword>
<evidence type="ECO:0000256" key="4">
    <source>
        <dbReference type="ARBA" id="ARBA00023136"/>
    </source>
</evidence>
<evidence type="ECO:0000256" key="1">
    <source>
        <dbReference type="ARBA" id="ARBA00004141"/>
    </source>
</evidence>
<keyword evidence="2 5" id="KW-0812">Transmembrane</keyword>
<protein>
    <submittedName>
        <fullName evidence="6">Tetraspanin-9</fullName>
    </submittedName>
</protein>
<evidence type="ECO:0000256" key="3">
    <source>
        <dbReference type="ARBA" id="ARBA00022989"/>
    </source>
</evidence>
<comment type="subcellular location">
    <subcellularLocation>
        <location evidence="1">Membrane</location>
        <topology evidence="1">Multi-pass membrane protein</topology>
    </subcellularLocation>
</comment>
<dbReference type="PANTHER" id="PTHR19282">
    <property type="entry name" value="TETRASPANIN"/>
    <property type="match status" value="1"/>
</dbReference>
<name>A0A034VK29_BACDO</name>
<evidence type="ECO:0000256" key="2">
    <source>
        <dbReference type="ARBA" id="ARBA00022692"/>
    </source>
</evidence>
<feature type="transmembrane region" description="Helical" evidence="5">
    <location>
        <begin position="56"/>
        <end position="77"/>
    </location>
</feature>
<keyword evidence="4 5" id="KW-0472">Membrane</keyword>
<feature type="transmembrane region" description="Helical" evidence="5">
    <location>
        <begin position="84"/>
        <end position="107"/>
    </location>
</feature>
<dbReference type="Pfam" id="PF00335">
    <property type="entry name" value="Tetraspanin"/>
    <property type="match status" value="1"/>
</dbReference>
<proteinExistence type="predicted"/>
<accession>A0A034VK29</accession>
<evidence type="ECO:0000256" key="5">
    <source>
        <dbReference type="SAM" id="Phobius"/>
    </source>
</evidence>
<dbReference type="OrthoDB" id="432835at2759"/>
<reference evidence="6" key="1">
    <citation type="journal article" date="2014" name="BMC Genomics">
        <title>Characterizing the developmental transcriptome of the oriental fruit fly, Bactrocera dorsalis (Diptera: Tephritidae) through comparative genomic analysis with Drosophila melanogaster utilizing modENCODE datasets.</title>
        <authorList>
            <person name="Geib S.M."/>
            <person name="Calla B."/>
            <person name="Hall B."/>
            <person name="Hou S."/>
            <person name="Manoukis N.C."/>
        </authorList>
    </citation>
    <scope>NUCLEOTIDE SEQUENCE</scope>
    <source>
        <strain evidence="6">Punador</strain>
    </source>
</reference>
<sequence length="161" mass="17851">MGNAGYTCIRRTFCWLNIILWLCSCAFLGVGVWLRLSYEGYATLLPDHQVLSADSIFLAIGVIGFVVSFFGCCGAWVQSRCLLVLYFLLIVMLFLSEFLIGAIAFLFRGGLGRTFANELRFGIERHYNASDRGSLIAPSVAAIWDSVQQSVSDLSIVFVKL</sequence>
<dbReference type="PANTHER" id="PTHR19282:SF478">
    <property type="entry name" value="TETRASPANIN"/>
    <property type="match status" value="1"/>
</dbReference>
<feature type="transmembrane region" description="Helical" evidence="5">
    <location>
        <begin position="12"/>
        <end position="36"/>
    </location>
</feature>
<gene>
    <name evidence="6" type="primary">TSN9</name>
</gene>
<dbReference type="PRINTS" id="PR00259">
    <property type="entry name" value="TMFOUR"/>
</dbReference>